<gene>
    <name evidence="2" type="ORF">H9734_08955</name>
</gene>
<sequence>MTKIIDEPDTAEHKDLVGSKKRRKNAAMERKNVMSSEENAVLWKIPGSITVEAAMVVPLALMVIFLLISLDFYVHDKSYYTLCALETALTGSSYGRMDPENGEAQAKEKLGALIKSHRMPTEIARGNVNVTEDQTEVSFEGAVYRLWGAGAWEYKVSGTVETVNPKKRIRQIRMVKNVIQ</sequence>
<dbReference type="EMBL" id="DXEK01000150">
    <property type="protein sequence ID" value="HIX77705.1"/>
    <property type="molecule type" value="Genomic_DNA"/>
</dbReference>
<keyword evidence="1" id="KW-1133">Transmembrane helix</keyword>
<accession>A0A9D1XGR2</accession>
<keyword evidence="1" id="KW-0472">Membrane</keyword>
<name>A0A9D1XGR2_9FIRM</name>
<organism evidence="2 3">
    <name type="scientific">Candidatus Fusicatenibacter merdavium</name>
    <dbReference type="NCBI Taxonomy" id="2838600"/>
    <lineage>
        <taxon>Bacteria</taxon>
        <taxon>Bacillati</taxon>
        <taxon>Bacillota</taxon>
        <taxon>Clostridia</taxon>
        <taxon>Lachnospirales</taxon>
        <taxon>Lachnospiraceae</taxon>
        <taxon>Fusicatenibacter</taxon>
    </lineage>
</organism>
<reference evidence="2" key="1">
    <citation type="journal article" date="2021" name="PeerJ">
        <title>Extensive microbial diversity within the chicken gut microbiome revealed by metagenomics and culture.</title>
        <authorList>
            <person name="Gilroy R."/>
            <person name="Ravi A."/>
            <person name="Getino M."/>
            <person name="Pursley I."/>
            <person name="Horton D.L."/>
            <person name="Alikhan N.F."/>
            <person name="Baker D."/>
            <person name="Gharbi K."/>
            <person name="Hall N."/>
            <person name="Watson M."/>
            <person name="Adriaenssens E.M."/>
            <person name="Foster-Nyarko E."/>
            <person name="Jarju S."/>
            <person name="Secka A."/>
            <person name="Antonio M."/>
            <person name="Oren A."/>
            <person name="Chaudhuri R.R."/>
            <person name="La Ragione R."/>
            <person name="Hildebrand F."/>
            <person name="Pallen M.J."/>
        </authorList>
    </citation>
    <scope>NUCLEOTIDE SEQUENCE</scope>
    <source>
        <strain evidence="2">CHK183-1962</strain>
    </source>
</reference>
<proteinExistence type="predicted"/>
<dbReference type="Proteomes" id="UP000886890">
    <property type="component" value="Unassembled WGS sequence"/>
</dbReference>
<evidence type="ECO:0000313" key="2">
    <source>
        <dbReference type="EMBL" id="HIX77705.1"/>
    </source>
</evidence>
<feature type="transmembrane region" description="Helical" evidence="1">
    <location>
        <begin position="53"/>
        <end position="74"/>
    </location>
</feature>
<keyword evidence="1" id="KW-0812">Transmembrane</keyword>
<reference evidence="2" key="2">
    <citation type="submission" date="2021-04" db="EMBL/GenBank/DDBJ databases">
        <authorList>
            <person name="Gilroy R."/>
        </authorList>
    </citation>
    <scope>NUCLEOTIDE SEQUENCE</scope>
    <source>
        <strain evidence="2">CHK183-1962</strain>
    </source>
</reference>
<evidence type="ECO:0000313" key="3">
    <source>
        <dbReference type="Proteomes" id="UP000886890"/>
    </source>
</evidence>
<comment type="caution">
    <text evidence="2">The sequence shown here is derived from an EMBL/GenBank/DDBJ whole genome shotgun (WGS) entry which is preliminary data.</text>
</comment>
<evidence type="ECO:0000256" key="1">
    <source>
        <dbReference type="SAM" id="Phobius"/>
    </source>
</evidence>
<protein>
    <submittedName>
        <fullName evidence="2">Pilus assembly protein</fullName>
    </submittedName>
</protein>
<dbReference type="AlphaFoldDB" id="A0A9D1XGR2"/>